<dbReference type="PANTHER" id="PTHR35910">
    <property type="entry name" value="2EXR DOMAIN-CONTAINING PROTEIN"/>
    <property type="match status" value="1"/>
</dbReference>
<organism evidence="2 3">
    <name type="scientific">Fusarium albosuccineum</name>
    <dbReference type="NCBI Taxonomy" id="1237068"/>
    <lineage>
        <taxon>Eukaryota</taxon>
        <taxon>Fungi</taxon>
        <taxon>Dikarya</taxon>
        <taxon>Ascomycota</taxon>
        <taxon>Pezizomycotina</taxon>
        <taxon>Sordariomycetes</taxon>
        <taxon>Hypocreomycetidae</taxon>
        <taxon>Hypocreales</taxon>
        <taxon>Nectriaceae</taxon>
        <taxon>Fusarium</taxon>
        <taxon>Fusarium decemcellulare species complex</taxon>
    </lineage>
</organism>
<dbReference type="Proteomes" id="UP000554235">
    <property type="component" value="Unassembled WGS sequence"/>
</dbReference>
<dbReference type="InterPro" id="IPR045518">
    <property type="entry name" value="2EXR"/>
</dbReference>
<reference evidence="2 3" key="1">
    <citation type="submission" date="2020-01" db="EMBL/GenBank/DDBJ databases">
        <title>Identification and distribution of gene clusters putatively required for synthesis of sphingolipid metabolism inhibitors in phylogenetically diverse species of the filamentous fungus Fusarium.</title>
        <authorList>
            <person name="Kim H.-S."/>
            <person name="Busman M."/>
            <person name="Brown D.W."/>
            <person name="Divon H."/>
            <person name="Uhlig S."/>
            <person name="Proctor R.H."/>
        </authorList>
    </citation>
    <scope>NUCLEOTIDE SEQUENCE [LARGE SCALE GENOMIC DNA]</scope>
    <source>
        <strain evidence="2 3">NRRL 20459</strain>
    </source>
</reference>
<evidence type="ECO:0000313" key="2">
    <source>
        <dbReference type="EMBL" id="KAF4464512.1"/>
    </source>
</evidence>
<accession>A0A8H4L7X8</accession>
<sequence>MAPPTHHLRLLNPKPRATGIFHQFPRFPADIRCMIWEQALTCERLIRVDLSSTIPNPRYVRSLNPWRSPSVDVTEEYTIILSDRPTISKLFRVNSESRSSALRFYRVQLPCFYSRNLQLARGIFYFNPELDTLEVRGPEHFVKFAHDVWTCDPRHKGLLHMAISLVEGCLAFRLLSIDERNIPRLREVMSRVKRVMFMCREDIHRSYSIDHWWLQEPQFHRCRPLMAAIPSFSRQTDPRPIDAELTRVFIGNSDPRYEIHHWVSLVAELGIKTDVDYRFMVGQGRYKTRITNRNKALEDFEQEEKGWEKMSVPGQRWPLVPTWRREEAMPARAIGFWLFPIECLGPLPPVSMDHMLSDLIFDRKNHVGVRTGTFENLIDLSDYKPELCLTHLP</sequence>
<comment type="caution">
    <text evidence="2">The sequence shown here is derived from an EMBL/GenBank/DDBJ whole genome shotgun (WGS) entry which is preliminary data.</text>
</comment>
<dbReference type="PANTHER" id="PTHR35910:SF6">
    <property type="entry name" value="2EXR DOMAIN-CONTAINING PROTEIN"/>
    <property type="match status" value="1"/>
</dbReference>
<dbReference type="OrthoDB" id="3469466at2759"/>
<gene>
    <name evidence="2" type="ORF">FALBO_8644</name>
</gene>
<feature type="domain" description="2EXR" evidence="1">
    <location>
        <begin position="21"/>
        <end position="133"/>
    </location>
</feature>
<dbReference type="Pfam" id="PF20150">
    <property type="entry name" value="2EXR"/>
    <property type="match status" value="1"/>
</dbReference>
<protein>
    <recommendedName>
        <fullName evidence="1">2EXR domain-containing protein</fullName>
    </recommendedName>
</protein>
<dbReference type="AlphaFoldDB" id="A0A8H4L7X8"/>
<name>A0A8H4L7X8_9HYPO</name>
<dbReference type="EMBL" id="JAADYS010001179">
    <property type="protein sequence ID" value="KAF4464512.1"/>
    <property type="molecule type" value="Genomic_DNA"/>
</dbReference>
<evidence type="ECO:0000259" key="1">
    <source>
        <dbReference type="Pfam" id="PF20150"/>
    </source>
</evidence>
<keyword evidence="3" id="KW-1185">Reference proteome</keyword>
<proteinExistence type="predicted"/>
<evidence type="ECO:0000313" key="3">
    <source>
        <dbReference type="Proteomes" id="UP000554235"/>
    </source>
</evidence>